<dbReference type="Pfam" id="PF01022">
    <property type="entry name" value="HTH_5"/>
    <property type="match status" value="1"/>
</dbReference>
<dbReference type="CDD" id="cd00158">
    <property type="entry name" value="RHOD"/>
    <property type="match status" value="1"/>
</dbReference>
<dbReference type="InterPro" id="IPR050229">
    <property type="entry name" value="GlpE_sulfurtransferase"/>
</dbReference>
<dbReference type="InterPro" id="IPR036873">
    <property type="entry name" value="Rhodanese-like_dom_sf"/>
</dbReference>
<dbReference type="CDD" id="cd00090">
    <property type="entry name" value="HTH_ARSR"/>
    <property type="match status" value="1"/>
</dbReference>
<feature type="domain" description="Rhodanese" evidence="1">
    <location>
        <begin position="132"/>
        <end position="221"/>
    </location>
</feature>
<dbReference type="EMBL" id="AP022853">
    <property type="protein sequence ID" value="BCB28386.1"/>
    <property type="molecule type" value="Genomic_DNA"/>
</dbReference>
<dbReference type="SUPFAM" id="SSF46785">
    <property type="entry name" value="Winged helix' DNA-binding domain"/>
    <property type="match status" value="1"/>
</dbReference>
<name>A0A6F8VH84_9PROT</name>
<gene>
    <name evidence="3" type="ORF">SKTS_32720</name>
</gene>
<dbReference type="Proteomes" id="UP000502260">
    <property type="component" value="Chromosome"/>
</dbReference>
<dbReference type="KEGG" id="slac:SKTS_32720"/>
<accession>A0A6F8VH84</accession>
<dbReference type="InterPro" id="IPR036390">
    <property type="entry name" value="WH_DNA-bd_sf"/>
</dbReference>
<dbReference type="SUPFAM" id="SSF52821">
    <property type="entry name" value="Rhodanese/Cell cycle control phosphatase"/>
    <property type="match status" value="1"/>
</dbReference>
<sequence length="224" mass="24820">MTSAPVSPKKHLFEHFARVAKAMASPNRLELLEALAQGERSVDALAQASGMSVANTSHHLQALRDGGLASSRREGQQIFYRLSDDAIPAIIASIRGVAERHLAEVERIVRDNFDSRDDLKPLRRDELMRLASAGEAMVIDVRPAGEYEAGHVPGAVNIPIDSLPQRLMELPHTQEIVAYCRGPYCMLAFDAVEQLRKSGFRARRMEDGFPEWKAEKLPVETGHS</sequence>
<dbReference type="PRINTS" id="PR00778">
    <property type="entry name" value="HTHARSR"/>
</dbReference>
<dbReference type="PROSITE" id="PS00380">
    <property type="entry name" value="RHODANESE_1"/>
    <property type="match status" value="1"/>
</dbReference>
<dbReference type="Pfam" id="PF00581">
    <property type="entry name" value="Rhodanese"/>
    <property type="match status" value="1"/>
</dbReference>
<dbReference type="InterPro" id="IPR011991">
    <property type="entry name" value="ArsR-like_HTH"/>
</dbReference>
<evidence type="ECO:0000259" key="2">
    <source>
        <dbReference type="PROSITE" id="PS50987"/>
    </source>
</evidence>
<dbReference type="PANTHER" id="PTHR43031">
    <property type="entry name" value="FAD-DEPENDENT OXIDOREDUCTASE"/>
    <property type="match status" value="1"/>
</dbReference>
<dbReference type="InterPro" id="IPR036388">
    <property type="entry name" value="WH-like_DNA-bd_sf"/>
</dbReference>
<proteinExistence type="predicted"/>
<dbReference type="PROSITE" id="PS50206">
    <property type="entry name" value="RHODANESE_3"/>
    <property type="match status" value="1"/>
</dbReference>
<dbReference type="SMART" id="SM00418">
    <property type="entry name" value="HTH_ARSR"/>
    <property type="match status" value="1"/>
</dbReference>
<dbReference type="AlphaFoldDB" id="A0A6F8VH84"/>
<dbReference type="InterPro" id="IPR001763">
    <property type="entry name" value="Rhodanese-like_dom"/>
</dbReference>
<dbReference type="InterPro" id="IPR001307">
    <property type="entry name" value="Thiosulphate_STrfase_CS"/>
</dbReference>
<reference evidence="4" key="1">
    <citation type="submission" date="2020-03" db="EMBL/GenBank/DDBJ databases">
        <title>Complete genome sequence of sulfur-oxidizing bacterium skT11.</title>
        <authorList>
            <person name="Kanda M."/>
            <person name="Kojima H."/>
            <person name="Fukui M."/>
        </authorList>
    </citation>
    <scope>NUCLEOTIDE SEQUENCE [LARGE SCALE GENOMIC DNA]</scope>
    <source>
        <strain evidence="4">skT11</strain>
    </source>
</reference>
<dbReference type="PANTHER" id="PTHR43031:SF7">
    <property type="entry name" value="NITRIC OXIDE REDUCTASE FLRD-NAD(+) REDUCTASE"/>
    <property type="match status" value="1"/>
</dbReference>
<evidence type="ECO:0000313" key="3">
    <source>
        <dbReference type="EMBL" id="BCB28386.1"/>
    </source>
</evidence>
<dbReference type="PROSITE" id="PS50987">
    <property type="entry name" value="HTH_ARSR_2"/>
    <property type="match status" value="1"/>
</dbReference>
<organism evidence="3 4">
    <name type="scientific">Sulfurimicrobium lacus</name>
    <dbReference type="NCBI Taxonomy" id="2715678"/>
    <lineage>
        <taxon>Bacteria</taxon>
        <taxon>Pseudomonadati</taxon>
        <taxon>Pseudomonadota</taxon>
        <taxon>Betaproteobacteria</taxon>
        <taxon>Nitrosomonadales</taxon>
        <taxon>Sulfuricellaceae</taxon>
        <taxon>Sulfurimicrobium</taxon>
    </lineage>
</organism>
<dbReference type="Gene3D" id="1.10.10.10">
    <property type="entry name" value="Winged helix-like DNA-binding domain superfamily/Winged helix DNA-binding domain"/>
    <property type="match status" value="1"/>
</dbReference>
<dbReference type="GO" id="GO:0004792">
    <property type="term" value="F:thiosulfate-cyanide sulfurtransferase activity"/>
    <property type="evidence" value="ECO:0007669"/>
    <property type="project" value="InterPro"/>
</dbReference>
<dbReference type="FunFam" id="3.40.250.10:FF:000039">
    <property type="entry name" value="ArsR family transcriptional regulator"/>
    <property type="match status" value="1"/>
</dbReference>
<dbReference type="NCBIfam" id="NF033788">
    <property type="entry name" value="HTH_metalloreg"/>
    <property type="match status" value="1"/>
</dbReference>
<dbReference type="Gene3D" id="3.40.250.10">
    <property type="entry name" value="Rhodanese-like domain"/>
    <property type="match status" value="1"/>
</dbReference>
<dbReference type="GO" id="GO:0003700">
    <property type="term" value="F:DNA-binding transcription factor activity"/>
    <property type="evidence" value="ECO:0007669"/>
    <property type="project" value="InterPro"/>
</dbReference>
<dbReference type="RefSeq" id="WP_173067691.1">
    <property type="nucleotide sequence ID" value="NZ_AP022853.1"/>
</dbReference>
<feature type="domain" description="HTH arsR-type" evidence="2">
    <location>
        <begin position="8"/>
        <end position="106"/>
    </location>
</feature>
<evidence type="ECO:0000313" key="4">
    <source>
        <dbReference type="Proteomes" id="UP000502260"/>
    </source>
</evidence>
<keyword evidence="4" id="KW-1185">Reference proteome</keyword>
<dbReference type="InterPro" id="IPR001845">
    <property type="entry name" value="HTH_ArsR_DNA-bd_dom"/>
</dbReference>
<evidence type="ECO:0000259" key="1">
    <source>
        <dbReference type="PROSITE" id="PS50206"/>
    </source>
</evidence>
<protein>
    <submittedName>
        <fullName evidence="3">Transcriptional regulator</fullName>
    </submittedName>
</protein>
<dbReference type="SMART" id="SM00450">
    <property type="entry name" value="RHOD"/>
    <property type="match status" value="1"/>
</dbReference>